<evidence type="ECO:0000256" key="11">
    <source>
        <dbReference type="ARBA" id="ARBA00065771"/>
    </source>
</evidence>
<dbReference type="Gene3D" id="3.30.457.50">
    <property type="entry name" value="Chromosome segregation protein Spc25"/>
    <property type="match status" value="1"/>
</dbReference>
<organism evidence="15 16">
    <name type="scientific">Denticeps clupeoides</name>
    <name type="common">denticle herring</name>
    <dbReference type="NCBI Taxonomy" id="299321"/>
    <lineage>
        <taxon>Eukaryota</taxon>
        <taxon>Metazoa</taxon>
        <taxon>Chordata</taxon>
        <taxon>Craniata</taxon>
        <taxon>Vertebrata</taxon>
        <taxon>Euteleostomi</taxon>
        <taxon>Actinopterygii</taxon>
        <taxon>Neopterygii</taxon>
        <taxon>Teleostei</taxon>
        <taxon>Clupei</taxon>
        <taxon>Clupeiformes</taxon>
        <taxon>Denticipitoidei</taxon>
        <taxon>Denticipitidae</taxon>
        <taxon>Denticeps</taxon>
    </lineage>
</organism>
<dbReference type="GO" id="GO:0005634">
    <property type="term" value="C:nucleus"/>
    <property type="evidence" value="ECO:0007669"/>
    <property type="project" value="UniProtKB-SubCell"/>
</dbReference>
<dbReference type="GO" id="GO:0051301">
    <property type="term" value="P:cell division"/>
    <property type="evidence" value="ECO:0007669"/>
    <property type="project" value="UniProtKB-UniRule"/>
</dbReference>
<evidence type="ECO:0000313" key="16">
    <source>
        <dbReference type="Proteomes" id="UP000694580"/>
    </source>
</evidence>
<evidence type="ECO:0000256" key="9">
    <source>
        <dbReference type="ARBA" id="ARBA00023328"/>
    </source>
</evidence>
<dbReference type="InterPro" id="IPR013255">
    <property type="entry name" value="Spc25_C"/>
</dbReference>
<comment type="function">
    <text evidence="10">Acts as a component of the essential kinetochore-associated NDC80 complex, which is required for chromosome segregation and spindle checkpoint activity. Required for kinetochore integrity and the organization of stable microtubule binding sites in the outer plate of the kinetochore. The NDC80 complex synergistically enhances the affinity of the SKA1 complex for microtubules and may allow the NDC80 complex to track depolymerizing microtubules.</text>
</comment>
<dbReference type="AlphaFoldDB" id="A0AAY4B3J9"/>
<evidence type="ECO:0000256" key="1">
    <source>
        <dbReference type="ARBA" id="ARBA00004584"/>
    </source>
</evidence>
<keyword evidence="4 12" id="KW-0158">Chromosome</keyword>
<evidence type="ECO:0000256" key="8">
    <source>
        <dbReference type="ARBA" id="ARBA00023306"/>
    </source>
</evidence>
<keyword evidence="16" id="KW-1185">Reference proteome</keyword>
<dbReference type="Ensembl" id="ENSDCDT00010016438.1">
    <property type="protein sequence ID" value="ENSDCDP00010015563.1"/>
    <property type="gene ID" value="ENSDCDG00010007105.1"/>
</dbReference>
<keyword evidence="8 12" id="KW-0131">Cell cycle</keyword>
<evidence type="ECO:0000256" key="3">
    <source>
        <dbReference type="ARBA" id="ARBA00013692"/>
    </source>
</evidence>
<dbReference type="PANTHER" id="PTHR14281:SF0">
    <property type="entry name" value="KINETOCHORE PROTEIN SPC25"/>
    <property type="match status" value="1"/>
</dbReference>
<dbReference type="GeneID" id="114796562"/>
<gene>
    <name evidence="15" type="primary">SPC25</name>
</gene>
<evidence type="ECO:0000313" key="15">
    <source>
        <dbReference type="Ensembl" id="ENSDCDP00010015563.1"/>
    </source>
</evidence>
<proteinExistence type="inferred from homology"/>
<dbReference type="Proteomes" id="UP000694580">
    <property type="component" value="Chromosome 9"/>
</dbReference>
<comment type="subunit">
    <text evidence="11">Component of the NDC80 complex, which is composed of ndc80, cdca1, spbc24 and spbc25. The NDC80 complex interacts with mis12 and zwint.</text>
</comment>
<evidence type="ECO:0000256" key="12">
    <source>
        <dbReference type="RuleBase" id="RU367150"/>
    </source>
</evidence>
<dbReference type="GO" id="GO:0007059">
    <property type="term" value="P:chromosome segregation"/>
    <property type="evidence" value="ECO:0007669"/>
    <property type="project" value="InterPro"/>
</dbReference>
<dbReference type="GO" id="GO:0031262">
    <property type="term" value="C:Ndc80 complex"/>
    <property type="evidence" value="ECO:0007669"/>
    <property type="project" value="InterPro"/>
</dbReference>
<protein>
    <recommendedName>
        <fullName evidence="3 12">Kinetochore protein SPC25</fullName>
    </recommendedName>
</protein>
<evidence type="ECO:0000256" key="6">
    <source>
        <dbReference type="ARBA" id="ARBA00022776"/>
    </source>
</evidence>
<evidence type="ECO:0000256" key="10">
    <source>
        <dbReference type="ARBA" id="ARBA00045419"/>
    </source>
</evidence>
<dbReference type="Pfam" id="PF08234">
    <property type="entry name" value="Spindle_Spc25"/>
    <property type="match status" value="1"/>
</dbReference>
<feature type="domain" description="Chromosome segregation protein Spc25 C-terminal" evidence="14">
    <location>
        <begin position="157"/>
        <end position="224"/>
    </location>
</feature>
<dbReference type="InterPro" id="IPR045143">
    <property type="entry name" value="Spc25"/>
</dbReference>
<dbReference type="CDD" id="cd23784">
    <property type="entry name" value="RWD_Spc25"/>
    <property type="match status" value="1"/>
</dbReference>
<evidence type="ECO:0000256" key="7">
    <source>
        <dbReference type="ARBA" id="ARBA00023054"/>
    </source>
</evidence>
<keyword evidence="7 13" id="KW-0175">Coiled coil</keyword>
<accession>A0AAY4B3J9</accession>
<reference evidence="15" key="2">
    <citation type="submission" date="2025-08" db="UniProtKB">
        <authorList>
            <consortium name="Ensembl"/>
        </authorList>
    </citation>
    <scope>IDENTIFICATION</scope>
</reference>
<dbReference type="FunFam" id="3.30.457.50:FF:000001">
    <property type="entry name" value="Probable kinetochore protein spc25"/>
    <property type="match status" value="1"/>
</dbReference>
<keyword evidence="12" id="KW-0539">Nucleus</keyword>
<evidence type="ECO:0000256" key="2">
    <source>
        <dbReference type="ARBA" id="ARBA00006379"/>
    </source>
</evidence>
<keyword evidence="6 12" id="KW-0498">Mitosis</keyword>
<keyword evidence="12" id="KW-0995">Kinetochore</keyword>
<evidence type="ECO:0000256" key="5">
    <source>
        <dbReference type="ARBA" id="ARBA00022618"/>
    </source>
</evidence>
<comment type="similarity">
    <text evidence="2 12">Belongs to the SPC25 family.</text>
</comment>
<name>A0AAY4B3J9_9TELE</name>
<keyword evidence="5 12" id="KW-0132">Cell division</keyword>
<dbReference type="RefSeq" id="XP_028846654.1">
    <property type="nucleotide sequence ID" value="XM_028990821.1"/>
</dbReference>
<sequence length="229" mass="26768">MACVKDADVAELISRKLEEIRSKLLVQAMGEMMEKGMELHQAHRAFGRAVFDTCAKKCKEDEAMFERIDAYKREMEQKRALLKEKKNELPETLAEVEEKGFLKETLMQKIERLQAEQAKSRAAILSQNQANKDRLKSLNKVKQVFQDQLKLEIRKIYGEKLQFIFRNINHADPECAFILRIHEKGSYQIESCEPPLECMSRLEKRLQETNNFSAFLANVRKEFKALIQK</sequence>
<reference evidence="15" key="3">
    <citation type="submission" date="2025-09" db="UniProtKB">
        <authorList>
            <consortium name="Ensembl"/>
        </authorList>
    </citation>
    <scope>IDENTIFICATION</scope>
</reference>
<dbReference type="GeneTree" id="ENSGT00390000002220"/>
<evidence type="ECO:0000256" key="13">
    <source>
        <dbReference type="SAM" id="Coils"/>
    </source>
</evidence>
<comment type="subcellular location">
    <subcellularLocation>
        <location evidence="1">Chromosome</location>
        <location evidence="1">Centromere</location>
    </subcellularLocation>
    <subcellularLocation>
        <location evidence="12">Nucleus</location>
    </subcellularLocation>
    <subcellularLocation>
        <location evidence="12">Chromosome</location>
        <location evidence="12">Centromere</location>
        <location evidence="12">Kinetochore</location>
    </subcellularLocation>
</comment>
<evidence type="ECO:0000259" key="14">
    <source>
        <dbReference type="Pfam" id="PF08234"/>
    </source>
</evidence>
<reference evidence="15 16" key="1">
    <citation type="submission" date="2020-06" db="EMBL/GenBank/DDBJ databases">
        <authorList>
            <consortium name="Wellcome Sanger Institute Data Sharing"/>
        </authorList>
    </citation>
    <scope>NUCLEOTIDE SEQUENCE [LARGE SCALE GENOMIC DNA]</scope>
</reference>
<feature type="coiled-coil region" evidence="13">
    <location>
        <begin position="68"/>
        <end position="123"/>
    </location>
</feature>
<dbReference type="PANTHER" id="PTHR14281">
    <property type="entry name" value="KINETOCHORE PROTEIN SPC25-RELATED"/>
    <property type="match status" value="1"/>
</dbReference>
<keyword evidence="9 12" id="KW-0137">Centromere</keyword>
<evidence type="ECO:0000256" key="4">
    <source>
        <dbReference type="ARBA" id="ARBA00022454"/>
    </source>
</evidence>